<reference evidence="11 12" key="1">
    <citation type="submission" date="2019-04" db="EMBL/GenBank/DDBJ databases">
        <authorList>
            <person name="Embree M."/>
            <person name="Gaffney J.R."/>
        </authorList>
    </citation>
    <scope>NUCLEOTIDE SEQUENCE [LARGE SCALE GENOMIC DNA]</scope>
    <source>
        <strain evidence="11 12">JE7A12</strain>
    </source>
</reference>
<dbReference type="GO" id="GO:0008654">
    <property type="term" value="P:phospholipid biosynthetic process"/>
    <property type="evidence" value="ECO:0007669"/>
    <property type="project" value="UniProtKB-KW"/>
</dbReference>
<dbReference type="GO" id="GO:0006633">
    <property type="term" value="P:fatty acid biosynthetic process"/>
    <property type="evidence" value="ECO:0007669"/>
    <property type="project" value="UniProtKB-UniRule"/>
</dbReference>
<evidence type="ECO:0000313" key="12">
    <source>
        <dbReference type="Proteomes" id="UP000301475"/>
    </source>
</evidence>
<organism evidence="11 12">
    <name type="scientific">Ruminococcus bovis</name>
    <dbReference type="NCBI Taxonomy" id="2564099"/>
    <lineage>
        <taxon>Bacteria</taxon>
        <taxon>Bacillati</taxon>
        <taxon>Bacillota</taxon>
        <taxon>Clostridia</taxon>
        <taxon>Eubacteriales</taxon>
        <taxon>Oscillospiraceae</taxon>
        <taxon>Ruminococcus</taxon>
    </lineage>
</organism>
<dbReference type="PANTHER" id="PTHR30100">
    <property type="entry name" value="FATTY ACID/PHOSPHOLIPID SYNTHESIS PROTEIN PLSX"/>
    <property type="match status" value="1"/>
</dbReference>
<evidence type="ECO:0000313" key="11">
    <source>
        <dbReference type="EMBL" id="QCT08047.1"/>
    </source>
</evidence>
<protein>
    <recommendedName>
        <fullName evidence="8 10">Phosphate acyltransferase</fullName>
        <ecNumber evidence="8 10">2.3.1.274</ecNumber>
    </recommendedName>
    <alternativeName>
        <fullName evidence="10">Acyl-ACP phosphotransacylase</fullName>
    </alternativeName>
    <alternativeName>
        <fullName evidence="10">Acyl-[acyl-carrier-protein]--phosphate acyltransferase</fullName>
    </alternativeName>
    <alternativeName>
        <fullName evidence="10">Phosphate-acyl-ACP acyltransferase</fullName>
    </alternativeName>
</protein>
<comment type="pathway">
    <text evidence="10">Lipid metabolism; phospholipid metabolism.</text>
</comment>
<comment type="subunit">
    <text evidence="9 10">Homodimer. Probably interacts with PlsY.</text>
</comment>
<proteinExistence type="inferred from homology"/>
<evidence type="ECO:0000256" key="1">
    <source>
        <dbReference type="ARBA" id="ARBA00001232"/>
    </source>
</evidence>
<evidence type="ECO:0000256" key="9">
    <source>
        <dbReference type="ARBA" id="ARBA00046608"/>
    </source>
</evidence>
<comment type="similarity">
    <text evidence="10">Belongs to the PlsX family.</text>
</comment>
<dbReference type="EMBL" id="CP039381">
    <property type="protein sequence ID" value="QCT08047.1"/>
    <property type="molecule type" value="Genomic_DNA"/>
</dbReference>
<dbReference type="InterPro" id="IPR003664">
    <property type="entry name" value="FA_synthesis"/>
</dbReference>
<keyword evidence="2 10" id="KW-0963">Cytoplasm</keyword>
<keyword evidence="7 10" id="KW-1208">Phospholipid metabolism</keyword>
<dbReference type="PIRSF" id="PIRSF002465">
    <property type="entry name" value="Phsphlp_syn_PlsX"/>
    <property type="match status" value="1"/>
</dbReference>
<comment type="function">
    <text evidence="10">Catalyzes the reversible formation of acyl-phosphate (acyl-PO(4)) from acyl-[acyl-carrier-protein] (acyl-ACP). This enzyme utilizes acyl-ACP as fatty acyl donor, but not acyl-CoA.</text>
</comment>
<sequence length="334" mass="36100">MKIVIDAFGGDNAPLEIIKGAVKAQEHFKIEICLTGNENIIKKVAKENNIDISNIEINHTEDVIPVDETPNAIMKEYNNSSMALGLKMVANNEADGFVSAGNSGALCVGGTLIVKRLKGVKRPGFAPVLPTFNGSSFMLIDGGANLDARPEILRQFGILGSVYMEKVMHRESPRVALANVGTESHKGGDLQKDTYALLQESPVNFVGNVESREISNGACDVYVCDGFTGNILLKNYEGVAKSLSHTVTDIFKKSVKNKIGALFVYGDLMKFKETMNTDVYGGAPILGIKKPVFKAHGSSNATTIFNAVRLTIDYINANVPQVIEDSFNKLKGIK</sequence>
<evidence type="ECO:0000256" key="3">
    <source>
        <dbReference type="ARBA" id="ARBA00022516"/>
    </source>
</evidence>
<dbReference type="Gene3D" id="3.40.718.10">
    <property type="entry name" value="Isopropylmalate Dehydrogenase"/>
    <property type="match status" value="1"/>
</dbReference>
<keyword evidence="6 10" id="KW-0594">Phospholipid biosynthesis</keyword>
<dbReference type="OrthoDB" id="9806408at2"/>
<keyword evidence="11" id="KW-0012">Acyltransferase</keyword>
<dbReference type="Pfam" id="PF02504">
    <property type="entry name" value="FA_synthesis"/>
    <property type="match status" value="1"/>
</dbReference>
<keyword evidence="4 10" id="KW-0808">Transferase</keyword>
<evidence type="ECO:0000256" key="5">
    <source>
        <dbReference type="ARBA" id="ARBA00023098"/>
    </source>
</evidence>
<name>A0A4P8XY87_9FIRM</name>
<dbReference type="HAMAP" id="MF_00019">
    <property type="entry name" value="PlsX"/>
    <property type="match status" value="1"/>
</dbReference>
<evidence type="ECO:0000256" key="6">
    <source>
        <dbReference type="ARBA" id="ARBA00023209"/>
    </source>
</evidence>
<evidence type="ECO:0000256" key="4">
    <source>
        <dbReference type="ARBA" id="ARBA00022679"/>
    </source>
</evidence>
<dbReference type="EC" id="2.3.1.274" evidence="8 10"/>
<comment type="catalytic activity">
    <reaction evidence="1 10">
        <text>a fatty acyl-[ACP] + phosphate = an acyl phosphate + holo-[ACP]</text>
        <dbReference type="Rhea" id="RHEA:42292"/>
        <dbReference type="Rhea" id="RHEA-COMP:9685"/>
        <dbReference type="Rhea" id="RHEA-COMP:14125"/>
        <dbReference type="ChEBI" id="CHEBI:43474"/>
        <dbReference type="ChEBI" id="CHEBI:59918"/>
        <dbReference type="ChEBI" id="CHEBI:64479"/>
        <dbReference type="ChEBI" id="CHEBI:138651"/>
        <dbReference type="EC" id="2.3.1.274"/>
    </reaction>
</comment>
<dbReference type="PANTHER" id="PTHR30100:SF1">
    <property type="entry name" value="PHOSPHATE ACYLTRANSFERASE"/>
    <property type="match status" value="1"/>
</dbReference>
<dbReference type="NCBIfam" id="TIGR00182">
    <property type="entry name" value="plsX"/>
    <property type="match status" value="1"/>
</dbReference>
<dbReference type="GO" id="GO:0043811">
    <property type="term" value="F:phosphate:acyl-[acyl carrier protein] acyltransferase activity"/>
    <property type="evidence" value="ECO:0007669"/>
    <property type="project" value="UniProtKB-UniRule"/>
</dbReference>
<gene>
    <name evidence="10 11" type="primary">plsX</name>
    <name evidence="11" type="ORF">E5Z56_11045</name>
</gene>
<dbReference type="GO" id="GO:0005737">
    <property type="term" value="C:cytoplasm"/>
    <property type="evidence" value="ECO:0007669"/>
    <property type="project" value="UniProtKB-SubCell"/>
</dbReference>
<dbReference type="KEGG" id="ruj:E5Z56_11045"/>
<comment type="subcellular location">
    <subcellularLocation>
        <location evidence="10">Cytoplasm</location>
    </subcellularLocation>
    <text evidence="10">Associated with the membrane possibly through PlsY.</text>
</comment>
<dbReference type="SUPFAM" id="SSF53659">
    <property type="entry name" value="Isocitrate/Isopropylmalate dehydrogenase-like"/>
    <property type="match status" value="1"/>
</dbReference>
<keyword evidence="12" id="KW-1185">Reference proteome</keyword>
<dbReference type="AlphaFoldDB" id="A0A4P8XY87"/>
<evidence type="ECO:0000256" key="7">
    <source>
        <dbReference type="ARBA" id="ARBA00023264"/>
    </source>
</evidence>
<keyword evidence="3 10" id="KW-0444">Lipid biosynthesis</keyword>
<dbReference type="Proteomes" id="UP000301475">
    <property type="component" value="Chromosome"/>
</dbReference>
<accession>A0A4P8XY87</accession>
<dbReference type="InterPro" id="IPR012281">
    <property type="entry name" value="Phospholipid_synth_PlsX-like"/>
</dbReference>
<keyword evidence="5 10" id="KW-0443">Lipid metabolism</keyword>
<evidence type="ECO:0000256" key="8">
    <source>
        <dbReference type="ARBA" id="ARBA00024069"/>
    </source>
</evidence>
<evidence type="ECO:0000256" key="2">
    <source>
        <dbReference type="ARBA" id="ARBA00022490"/>
    </source>
</evidence>
<evidence type="ECO:0000256" key="10">
    <source>
        <dbReference type="HAMAP-Rule" id="MF_00019"/>
    </source>
</evidence>
<dbReference type="UniPathway" id="UPA00085"/>